<dbReference type="CDD" id="cd00266">
    <property type="entry name" value="MADS_SRF_like"/>
    <property type="match status" value="1"/>
</dbReference>
<organism evidence="8 9">
    <name type="scientific">Brassica napus</name>
    <name type="common">Rape</name>
    <dbReference type="NCBI Taxonomy" id="3708"/>
    <lineage>
        <taxon>Eukaryota</taxon>
        <taxon>Viridiplantae</taxon>
        <taxon>Streptophyta</taxon>
        <taxon>Embryophyta</taxon>
        <taxon>Tracheophyta</taxon>
        <taxon>Spermatophyta</taxon>
        <taxon>Magnoliopsida</taxon>
        <taxon>eudicotyledons</taxon>
        <taxon>Gunneridae</taxon>
        <taxon>Pentapetalae</taxon>
        <taxon>rosids</taxon>
        <taxon>malvids</taxon>
        <taxon>Brassicales</taxon>
        <taxon>Brassicaceae</taxon>
        <taxon>Brassiceae</taxon>
        <taxon>Brassica</taxon>
    </lineage>
</organism>
<dbReference type="PROSITE" id="PS50066">
    <property type="entry name" value="MADS_BOX_2"/>
    <property type="match status" value="1"/>
</dbReference>
<dbReference type="PANTHER" id="PTHR48019">
    <property type="entry name" value="SERUM RESPONSE FACTOR HOMOLOG"/>
    <property type="match status" value="1"/>
</dbReference>
<name>A0ABQ8BZY4_BRANA</name>
<evidence type="ECO:0000313" key="9">
    <source>
        <dbReference type="Proteomes" id="UP000824890"/>
    </source>
</evidence>
<dbReference type="Gene3D" id="3.40.1810.10">
    <property type="entry name" value="Transcription factor, MADS-box"/>
    <property type="match status" value="1"/>
</dbReference>
<evidence type="ECO:0000256" key="3">
    <source>
        <dbReference type="ARBA" id="ARBA00023125"/>
    </source>
</evidence>
<protein>
    <recommendedName>
        <fullName evidence="7">MADS-box domain-containing protein</fullName>
    </recommendedName>
</protein>
<keyword evidence="4" id="KW-0804">Transcription</keyword>
<proteinExistence type="predicted"/>
<evidence type="ECO:0000259" key="7">
    <source>
        <dbReference type="PROSITE" id="PS50066"/>
    </source>
</evidence>
<evidence type="ECO:0000256" key="4">
    <source>
        <dbReference type="ARBA" id="ARBA00023163"/>
    </source>
</evidence>
<dbReference type="EMBL" id="JAGKQM010000009">
    <property type="protein sequence ID" value="KAH0910308.1"/>
    <property type="molecule type" value="Genomic_DNA"/>
</dbReference>
<keyword evidence="3" id="KW-0238">DNA-binding</keyword>
<keyword evidence="9" id="KW-1185">Reference proteome</keyword>
<sequence length="525" mass="59784">MSRPTLCVLRNANAGRRWKSTEEMRSRGQEAKHRVRLRRGDGSSTDRGVYSESFVRVDVEVVEIRFSGETFGSHGGEIRRREKTPPCNHHRREKRLCVINRMGRVKLKIKKLENTNGRQATFAKRKNGILKKANELSILCDIDLILLMFSPGGKASLCCGRRSSIEEVISKFSQVTPEERTKKKVESLETLKKTFLKLDHTVNIRELIASSNSTTEDLSTQASVLQARISEIHGRLSYWTEVDKINNVDHLGQLEISIRQSLDQLRAHKEHLGQQQQQQAMQIENANFVKDWSTCSLQDGIEIPLEQHLQSMSWVLNSDNTTNIITEEHNPIPKREVECSASSSFGSYPGYFGTGKSSETSFLDELNTTNGDIKPQLCTNNNNIIPYNPNIMQNDIKHHQTYPPPPLPPPPLFNLPMNQREYHMNGFFEAPPQPHGTSAYNNNNNQARFGSSSSSLPCSISMLDEYLFSQVKTKETLFSSSNIIKVKSNICFIHYFNRCSNRTDDDRTSHGRSHPFFFVQKQQAN</sequence>
<dbReference type="InterPro" id="IPR002100">
    <property type="entry name" value="TF_MADSbox"/>
</dbReference>
<reference evidence="8 9" key="1">
    <citation type="submission" date="2021-05" db="EMBL/GenBank/DDBJ databases">
        <title>Genome Assembly of Synthetic Allotetraploid Brassica napus Reveals Homoeologous Exchanges between Subgenomes.</title>
        <authorList>
            <person name="Davis J.T."/>
        </authorList>
    </citation>
    <scope>NUCLEOTIDE SEQUENCE [LARGE SCALE GENOMIC DNA]</scope>
    <source>
        <strain evidence="9">cv. Da-Ae</strain>
        <tissue evidence="8">Seedling</tissue>
    </source>
</reference>
<dbReference type="Pfam" id="PF00319">
    <property type="entry name" value="SRF-TF"/>
    <property type="match status" value="1"/>
</dbReference>
<evidence type="ECO:0000256" key="5">
    <source>
        <dbReference type="ARBA" id="ARBA00023242"/>
    </source>
</evidence>
<gene>
    <name evidence="8" type="ORF">HID58_033629</name>
</gene>
<dbReference type="SUPFAM" id="SSF55455">
    <property type="entry name" value="SRF-like"/>
    <property type="match status" value="1"/>
</dbReference>
<dbReference type="Proteomes" id="UP000824890">
    <property type="component" value="Unassembled WGS sequence"/>
</dbReference>
<dbReference type="InterPro" id="IPR050142">
    <property type="entry name" value="MADS-box/MEF2_TF"/>
</dbReference>
<keyword evidence="2" id="KW-0805">Transcription regulation</keyword>
<feature type="region of interest" description="Disordered" evidence="6">
    <location>
        <begin position="25"/>
        <end position="44"/>
    </location>
</feature>
<evidence type="ECO:0000256" key="1">
    <source>
        <dbReference type="ARBA" id="ARBA00004123"/>
    </source>
</evidence>
<keyword evidence="5" id="KW-0539">Nucleus</keyword>
<evidence type="ECO:0000256" key="2">
    <source>
        <dbReference type="ARBA" id="ARBA00023015"/>
    </source>
</evidence>
<comment type="subcellular location">
    <subcellularLocation>
        <location evidence="1">Nucleus</location>
    </subcellularLocation>
</comment>
<dbReference type="InterPro" id="IPR033897">
    <property type="entry name" value="SRF-like_MADS-box"/>
</dbReference>
<dbReference type="PRINTS" id="PR00404">
    <property type="entry name" value="MADSDOMAIN"/>
</dbReference>
<dbReference type="SMART" id="SM00432">
    <property type="entry name" value="MADS"/>
    <property type="match status" value="1"/>
</dbReference>
<dbReference type="InterPro" id="IPR036879">
    <property type="entry name" value="TF_MADSbox_sf"/>
</dbReference>
<comment type="caution">
    <text evidence="8">The sequence shown here is derived from an EMBL/GenBank/DDBJ whole genome shotgun (WGS) entry which is preliminary data.</text>
</comment>
<feature type="domain" description="MADS-box" evidence="7">
    <location>
        <begin position="102"/>
        <end position="154"/>
    </location>
</feature>
<evidence type="ECO:0000256" key="6">
    <source>
        <dbReference type="SAM" id="MobiDB-lite"/>
    </source>
</evidence>
<evidence type="ECO:0000313" key="8">
    <source>
        <dbReference type="EMBL" id="KAH0910308.1"/>
    </source>
</evidence>
<accession>A0ABQ8BZY4</accession>